<name>A0ABS6XJC9_9SPHN</name>
<accession>A0ABS6XJC9</accession>
<keyword evidence="2" id="KW-1133">Transmembrane helix</keyword>
<keyword evidence="2" id="KW-0472">Membrane</keyword>
<keyword evidence="4" id="KW-1185">Reference proteome</keyword>
<reference evidence="3 4" key="1">
    <citation type="submission" date="2021-07" db="EMBL/GenBank/DDBJ databases">
        <title>Stakelama flava sp. nov., a novel endophytic bacterium isolated from branch of Kandelia candel.</title>
        <authorList>
            <person name="Tuo L."/>
        </authorList>
    </citation>
    <scope>NUCLEOTIDE SEQUENCE [LARGE SCALE GENOMIC DNA]</scope>
    <source>
        <strain evidence="3 4">CBK3Z-3</strain>
    </source>
</reference>
<gene>
    <name evidence="3" type="ORF">KY084_05390</name>
</gene>
<dbReference type="EMBL" id="JAHWZX010000004">
    <property type="protein sequence ID" value="MBW4330305.1"/>
    <property type="molecule type" value="Genomic_DNA"/>
</dbReference>
<keyword evidence="2" id="KW-0812">Transmembrane</keyword>
<comment type="caution">
    <text evidence="3">The sequence shown here is derived from an EMBL/GenBank/DDBJ whole genome shotgun (WGS) entry which is preliminary data.</text>
</comment>
<dbReference type="RefSeq" id="WP_219237430.1">
    <property type="nucleotide sequence ID" value="NZ_JAHWZX010000004.1"/>
</dbReference>
<evidence type="ECO:0000256" key="2">
    <source>
        <dbReference type="SAM" id="Phobius"/>
    </source>
</evidence>
<feature type="region of interest" description="Disordered" evidence="1">
    <location>
        <begin position="1"/>
        <end position="20"/>
    </location>
</feature>
<evidence type="ECO:0000256" key="1">
    <source>
        <dbReference type="SAM" id="MobiDB-lite"/>
    </source>
</evidence>
<organism evidence="3 4">
    <name type="scientific">Stakelama flava</name>
    <dbReference type="NCBI Taxonomy" id="2860338"/>
    <lineage>
        <taxon>Bacteria</taxon>
        <taxon>Pseudomonadati</taxon>
        <taxon>Pseudomonadota</taxon>
        <taxon>Alphaproteobacteria</taxon>
        <taxon>Sphingomonadales</taxon>
        <taxon>Sphingomonadaceae</taxon>
        <taxon>Stakelama</taxon>
    </lineage>
</organism>
<protein>
    <recommendedName>
        <fullName evidence="5">Type II secretion system protein M</fullName>
    </recommendedName>
</protein>
<evidence type="ECO:0008006" key="5">
    <source>
        <dbReference type="Google" id="ProtNLM"/>
    </source>
</evidence>
<proteinExistence type="predicted"/>
<dbReference type="Proteomes" id="UP001197214">
    <property type="component" value="Unassembled WGS sequence"/>
</dbReference>
<evidence type="ECO:0000313" key="4">
    <source>
        <dbReference type="Proteomes" id="UP001197214"/>
    </source>
</evidence>
<evidence type="ECO:0000313" key="3">
    <source>
        <dbReference type="EMBL" id="MBW4330305.1"/>
    </source>
</evidence>
<feature type="transmembrane region" description="Helical" evidence="2">
    <location>
        <begin position="53"/>
        <end position="75"/>
    </location>
</feature>
<sequence length="191" mass="20711">MRQPDSPSDPARISDDAPTQSLSGKVVARLRGAARSRSRPQFFALIPVTRREWMFSGAIAFLIASVPVSVCLLAGMEARSAIGARERLAAQAQGALREWSGYRGRRDALHTLIDRPGMAVTIDRIAVALPDDDRLISARRDVSGVLTVEIATADPDRLRAALHREGALSNLRDTDQRQGDGAMLVTLKDEG</sequence>